<feature type="region of interest" description="Disordered" evidence="1">
    <location>
        <begin position="1"/>
        <end position="32"/>
    </location>
</feature>
<comment type="caution">
    <text evidence="3">The sequence shown here is derived from an EMBL/GenBank/DDBJ whole genome shotgun (WGS) entry which is preliminary data.</text>
</comment>
<gene>
    <name evidence="3" type="ORF">ALO40_200275</name>
</gene>
<dbReference type="InterPro" id="IPR034074">
    <property type="entry name" value="Y4bN_pept_dom"/>
</dbReference>
<name>A0A0Q0FCN6_9PSED</name>
<dbReference type="AlphaFoldDB" id="A0A0Q0FCN6"/>
<dbReference type="Proteomes" id="UP000050317">
    <property type="component" value="Unassembled WGS sequence"/>
</dbReference>
<sequence>MTDQRRENLPHLFPQNTSSAEPFTSHRVPVRPPPLPARDRAMHGNALREQLQQLRPVAEQAKEEQVALGIQDGVGLRVQFKSFDDIKLAFESLANKPNGIELLNYKEEGERGFATVFVPDGKLDYFERVIIEYLDDRKGSTGRSLDHKALVNTIQSIHVAQLEALWTDAPAFFPTDENEIIWWEAWLPVRDNRDLVAAGFMQAAQLLGIRVLEGRLNFPERTVLTIQCSKAQLQQSVLTLNSIAELRRAKETADFFDSFTPAEQHEWAAELLGRTTFTASEHTPHICILDTGVNHGHPLLTPALVEPDLHTIEPDWGVDDRHGHGTSMAGLALYGDLTHTLRSAEPLIIEHRLESVKLLPSDGANAGDEKNFGFNTVEAVSRAEITAPLRTRLFSMAVTTVDGRDRGRPSSWSSALDRLAFDADAQGASPRLFVVSAGNIRESSEWMDYPSINTLMGICDPAQAWNSLTVGAFTDLVELPPGLRAVAAKGGLSPFSTTSQNWINHYPLKPDVLFEGGNLIHDELLGPATAGELSLLTTHNHPVDRHLTLATATSAATSLCSRMAAQLMAAYPGRWPESIRALIVHSAEWTDAMKQMFLPQNRNPTKQDYERLVRHCGFGVPSLERAQWSASNSLTLIVEDTLQPFKKLRGKDPSPREMHLHKLPWPKDELEALGATDVEMTVTLSYFIEPNPSARGRSRYRYESHGLRFDVKRPTEDVPRFRARVNAAALDDENGVPNHDNDPAWTLGKQKRHRGSLHQDTWKGTAAELASRGYLAVYPSLGWWKTRGALERYDSPARYALIISIKVPEVDTDIYSVIAAKITPENVVLV</sequence>
<dbReference type="GO" id="GO:0006508">
    <property type="term" value="P:proteolysis"/>
    <property type="evidence" value="ECO:0007669"/>
    <property type="project" value="InterPro"/>
</dbReference>
<dbReference type="InterPro" id="IPR036852">
    <property type="entry name" value="Peptidase_S8/S53_dom_sf"/>
</dbReference>
<dbReference type="PATRIC" id="fig|251703.9.peg.2743"/>
<evidence type="ECO:0000256" key="1">
    <source>
        <dbReference type="SAM" id="MobiDB-lite"/>
    </source>
</evidence>
<evidence type="ECO:0000313" key="4">
    <source>
        <dbReference type="Proteomes" id="UP000050317"/>
    </source>
</evidence>
<proteinExistence type="predicted"/>
<reference evidence="3 4" key="1">
    <citation type="submission" date="2015-09" db="EMBL/GenBank/DDBJ databases">
        <title>Genome announcement of multiple Pseudomonas syringae strains.</title>
        <authorList>
            <person name="Thakur S."/>
            <person name="Wang P.W."/>
            <person name="Gong Y."/>
            <person name="Weir B.S."/>
            <person name="Guttman D.S."/>
        </authorList>
    </citation>
    <scope>NUCLEOTIDE SEQUENCE [LARGE SCALE GENOMIC DNA]</scope>
    <source>
        <strain evidence="3 4">ICMP3963</strain>
    </source>
</reference>
<dbReference type="GO" id="GO:0004252">
    <property type="term" value="F:serine-type endopeptidase activity"/>
    <property type="evidence" value="ECO:0007669"/>
    <property type="project" value="InterPro"/>
</dbReference>
<dbReference type="Pfam" id="PF00082">
    <property type="entry name" value="Peptidase_S8"/>
    <property type="match status" value="1"/>
</dbReference>
<organism evidence="3 4">
    <name type="scientific">Pseudomonas syringae pv. viburni</name>
    <dbReference type="NCBI Taxonomy" id="251703"/>
    <lineage>
        <taxon>Bacteria</taxon>
        <taxon>Pseudomonadati</taxon>
        <taxon>Pseudomonadota</taxon>
        <taxon>Gammaproteobacteria</taxon>
        <taxon>Pseudomonadales</taxon>
        <taxon>Pseudomonadaceae</taxon>
        <taxon>Pseudomonas</taxon>
    </lineage>
</organism>
<dbReference type="Gene3D" id="3.40.50.200">
    <property type="entry name" value="Peptidase S8/S53 domain"/>
    <property type="match status" value="1"/>
</dbReference>
<feature type="domain" description="Peptidase S8/S53" evidence="2">
    <location>
        <begin position="285"/>
        <end position="619"/>
    </location>
</feature>
<accession>A0A0Q0FCN6</accession>
<dbReference type="CDD" id="cd04847">
    <property type="entry name" value="Peptidases_S8_Subtilisin_like_2"/>
    <property type="match status" value="1"/>
</dbReference>
<evidence type="ECO:0000313" key="3">
    <source>
        <dbReference type="EMBL" id="KPZ24776.1"/>
    </source>
</evidence>
<protein>
    <recommendedName>
        <fullName evidence="2">Peptidase S8/S53 domain-containing protein</fullName>
    </recommendedName>
</protein>
<evidence type="ECO:0000259" key="2">
    <source>
        <dbReference type="Pfam" id="PF00082"/>
    </source>
</evidence>
<dbReference type="EMBL" id="LJRR01000043">
    <property type="protein sequence ID" value="KPZ24776.1"/>
    <property type="molecule type" value="Genomic_DNA"/>
</dbReference>
<dbReference type="InterPro" id="IPR000209">
    <property type="entry name" value="Peptidase_S8/S53_dom"/>
</dbReference>
<dbReference type="SUPFAM" id="SSF52743">
    <property type="entry name" value="Subtilisin-like"/>
    <property type="match status" value="1"/>
</dbReference>